<feature type="transmembrane region" description="Helical" evidence="6">
    <location>
        <begin position="132"/>
        <end position="151"/>
    </location>
</feature>
<dbReference type="InterPro" id="IPR045064">
    <property type="entry name" value="Reticulon-like"/>
</dbReference>
<protein>
    <recommendedName>
        <fullName evidence="6">Reticulon-like protein</fullName>
    </recommendedName>
</protein>
<evidence type="ECO:0000256" key="1">
    <source>
        <dbReference type="ARBA" id="ARBA00004477"/>
    </source>
</evidence>
<feature type="compositionally biased region" description="Basic and acidic residues" evidence="7">
    <location>
        <begin position="11"/>
        <end position="29"/>
    </location>
</feature>
<dbReference type="InterPro" id="IPR003388">
    <property type="entry name" value="Reticulon"/>
</dbReference>
<dbReference type="GO" id="GO:0005789">
    <property type="term" value="C:endoplasmic reticulum membrane"/>
    <property type="evidence" value="ECO:0007669"/>
    <property type="project" value="UniProtKB-SubCell"/>
</dbReference>
<evidence type="ECO:0000256" key="2">
    <source>
        <dbReference type="ARBA" id="ARBA00022692"/>
    </source>
</evidence>
<evidence type="ECO:0000313" key="10">
    <source>
        <dbReference type="Proteomes" id="UP001237642"/>
    </source>
</evidence>
<keyword evidence="4 6" id="KW-1133">Transmembrane helix</keyword>
<sequence length="288" mass="31978">MSNEVAAAESVPKDEMAMVDSQKSDDTHQEPPVNDNVNETTTANAAVNNQETAGTGGGGGGGGGHDKHVSFNMSVTGSMKRNRLFGRQKPFHSVLGGGKPADVILWRNKQLSASMLAASTVIWLLFEWVGYHVLSFICNSLILSLAALFLWSNLSSFLNKSPPVFPELSLPEDVTMKVALLLRQYINKAFMVLTDVASKKDVKKFLYVILGLYVVSVVGSWFSFLTLVYIISVIVLTIPWLYEKNEDRVDDYAVKAKGKLKRQYDALDDKVLRKLPKMPSFRKDRKQD</sequence>
<dbReference type="PANTHER" id="PTHR10994">
    <property type="entry name" value="RETICULON"/>
    <property type="match status" value="1"/>
</dbReference>
<proteinExistence type="predicted"/>
<comment type="caution">
    <text evidence="9">The sequence shown here is derived from an EMBL/GenBank/DDBJ whole genome shotgun (WGS) entry which is preliminary data.</text>
</comment>
<dbReference type="PANTHER" id="PTHR10994:SF177">
    <property type="entry name" value="RETICULON-LIKE PROTEIN B15"/>
    <property type="match status" value="1"/>
</dbReference>
<evidence type="ECO:0000313" key="9">
    <source>
        <dbReference type="EMBL" id="KAK1397970.1"/>
    </source>
</evidence>
<feature type="region of interest" description="Disordered" evidence="7">
    <location>
        <begin position="1"/>
        <end position="38"/>
    </location>
</feature>
<keyword evidence="2 6" id="KW-0812">Transmembrane</keyword>
<dbReference type="Proteomes" id="UP001237642">
    <property type="component" value="Unassembled WGS sequence"/>
</dbReference>
<keyword evidence="3 6" id="KW-0256">Endoplasmic reticulum</keyword>
<dbReference type="EMBL" id="JAUIZM010000002">
    <property type="protein sequence ID" value="KAK1397970.1"/>
    <property type="molecule type" value="Genomic_DNA"/>
</dbReference>
<feature type="domain" description="Reticulon" evidence="8">
    <location>
        <begin position="100"/>
        <end position="288"/>
    </location>
</feature>
<feature type="region of interest" description="Disordered" evidence="7">
    <location>
        <begin position="49"/>
        <end position="68"/>
    </location>
</feature>
<gene>
    <name evidence="9" type="ORF">POM88_007833</name>
</gene>
<comment type="subcellular location">
    <subcellularLocation>
        <location evidence="1 6">Endoplasmic reticulum membrane</location>
        <topology evidence="1 6">Multi-pass membrane protein</topology>
    </subcellularLocation>
</comment>
<evidence type="ECO:0000256" key="5">
    <source>
        <dbReference type="ARBA" id="ARBA00023136"/>
    </source>
</evidence>
<keyword evidence="10" id="KW-1185">Reference proteome</keyword>
<evidence type="ECO:0000256" key="6">
    <source>
        <dbReference type="RuleBase" id="RU363132"/>
    </source>
</evidence>
<evidence type="ECO:0000259" key="8">
    <source>
        <dbReference type="PROSITE" id="PS50845"/>
    </source>
</evidence>
<evidence type="ECO:0000256" key="4">
    <source>
        <dbReference type="ARBA" id="ARBA00022989"/>
    </source>
</evidence>
<dbReference type="AlphaFoldDB" id="A0AAD8J548"/>
<reference evidence="9" key="1">
    <citation type="submission" date="2023-02" db="EMBL/GenBank/DDBJ databases">
        <title>Genome of toxic invasive species Heracleum sosnowskyi carries increased number of genes despite the absence of recent whole-genome duplications.</title>
        <authorList>
            <person name="Schelkunov M."/>
            <person name="Shtratnikova V."/>
            <person name="Makarenko M."/>
            <person name="Klepikova A."/>
            <person name="Omelchenko D."/>
            <person name="Novikova G."/>
            <person name="Obukhova E."/>
            <person name="Bogdanov V."/>
            <person name="Penin A."/>
            <person name="Logacheva M."/>
        </authorList>
    </citation>
    <scope>NUCLEOTIDE SEQUENCE</scope>
    <source>
        <strain evidence="9">Hsosn_3</strain>
        <tissue evidence="9">Leaf</tissue>
    </source>
</reference>
<evidence type="ECO:0000256" key="7">
    <source>
        <dbReference type="SAM" id="MobiDB-lite"/>
    </source>
</evidence>
<organism evidence="9 10">
    <name type="scientific">Heracleum sosnowskyi</name>
    <dbReference type="NCBI Taxonomy" id="360622"/>
    <lineage>
        <taxon>Eukaryota</taxon>
        <taxon>Viridiplantae</taxon>
        <taxon>Streptophyta</taxon>
        <taxon>Embryophyta</taxon>
        <taxon>Tracheophyta</taxon>
        <taxon>Spermatophyta</taxon>
        <taxon>Magnoliopsida</taxon>
        <taxon>eudicotyledons</taxon>
        <taxon>Gunneridae</taxon>
        <taxon>Pentapetalae</taxon>
        <taxon>asterids</taxon>
        <taxon>campanulids</taxon>
        <taxon>Apiales</taxon>
        <taxon>Apiaceae</taxon>
        <taxon>Apioideae</taxon>
        <taxon>apioid superclade</taxon>
        <taxon>Tordylieae</taxon>
        <taxon>Tordyliinae</taxon>
        <taxon>Heracleum</taxon>
    </lineage>
</organism>
<feature type="transmembrane region" description="Helical" evidence="6">
    <location>
        <begin position="205"/>
        <end position="238"/>
    </location>
</feature>
<name>A0AAD8J548_9APIA</name>
<dbReference type="PROSITE" id="PS50845">
    <property type="entry name" value="RETICULON"/>
    <property type="match status" value="1"/>
</dbReference>
<feature type="compositionally biased region" description="Gly residues" evidence="7">
    <location>
        <begin position="54"/>
        <end position="63"/>
    </location>
</feature>
<keyword evidence="5 6" id="KW-0472">Membrane</keyword>
<evidence type="ECO:0000256" key="3">
    <source>
        <dbReference type="ARBA" id="ARBA00022824"/>
    </source>
</evidence>
<dbReference type="GO" id="GO:0009617">
    <property type="term" value="P:response to bacterium"/>
    <property type="evidence" value="ECO:0007669"/>
    <property type="project" value="InterPro"/>
</dbReference>
<accession>A0AAD8J548</accession>
<dbReference type="Pfam" id="PF02453">
    <property type="entry name" value="Reticulon"/>
    <property type="match status" value="1"/>
</dbReference>
<reference evidence="9" key="2">
    <citation type="submission" date="2023-05" db="EMBL/GenBank/DDBJ databases">
        <authorList>
            <person name="Schelkunov M.I."/>
        </authorList>
    </citation>
    <scope>NUCLEOTIDE SEQUENCE</scope>
    <source>
        <strain evidence="9">Hsosn_3</strain>
        <tissue evidence="9">Leaf</tissue>
    </source>
</reference>